<dbReference type="Gene3D" id="3.40.50.150">
    <property type="entry name" value="Vaccinia Virus protein VP39"/>
    <property type="match status" value="1"/>
</dbReference>
<dbReference type="Pfam" id="PF01555">
    <property type="entry name" value="N6_N4_Mtase"/>
    <property type="match status" value="1"/>
</dbReference>
<dbReference type="GO" id="GO:0008168">
    <property type="term" value="F:methyltransferase activity"/>
    <property type="evidence" value="ECO:0007669"/>
    <property type="project" value="UniProtKB-KW"/>
</dbReference>
<name>A0ABW5A8Y7_9RHOB</name>
<evidence type="ECO:0000256" key="6">
    <source>
        <dbReference type="ARBA" id="ARBA00047942"/>
    </source>
</evidence>
<keyword evidence="4 8" id="KW-0808">Transferase</keyword>
<evidence type="ECO:0000259" key="7">
    <source>
        <dbReference type="Pfam" id="PF01555"/>
    </source>
</evidence>
<proteinExistence type="inferred from homology"/>
<reference evidence="9" key="1">
    <citation type="journal article" date="2019" name="Int. J. Syst. Evol. Microbiol.">
        <title>The Global Catalogue of Microorganisms (GCM) 10K type strain sequencing project: providing services to taxonomists for standard genome sequencing and annotation.</title>
        <authorList>
            <consortium name="The Broad Institute Genomics Platform"/>
            <consortium name="The Broad Institute Genome Sequencing Center for Infectious Disease"/>
            <person name="Wu L."/>
            <person name="Ma J."/>
        </authorList>
    </citation>
    <scope>NUCLEOTIDE SEQUENCE [LARGE SCALE GENOMIC DNA]</scope>
    <source>
        <strain evidence="9">CCUG 55131</strain>
    </source>
</reference>
<dbReference type="RefSeq" id="WP_377390505.1">
    <property type="nucleotide sequence ID" value="NZ_JBHUIX010000011.1"/>
</dbReference>
<keyword evidence="9" id="KW-1185">Reference proteome</keyword>
<gene>
    <name evidence="8" type="ORF">ACFSM0_11665</name>
</gene>
<evidence type="ECO:0000313" key="8">
    <source>
        <dbReference type="EMBL" id="MFD2174752.1"/>
    </source>
</evidence>
<dbReference type="SUPFAM" id="SSF53335">
    <property type="entry name" value="S-adenosyl-L-methionine-dependent methyltransferases"/>
    <property type="match status" value="1"/>
</dbReference>
<evidence type="ECO:0000313" key="9">
    <source>
        <dbReference type="Proteomes" id="UP001597413"/>
    </source>
</evidence>
<evidence type="ECO:0000256" key="1">
    <source>
        <dbReference type="ARBA" id="ARBA00006594"/>
    </source>
</evidence>
<dbReference type="PIRSF" id="PIRSF015855">
    <property type="entry name" value="TypeIII_Mtase_mKpnI"/>
    <property type="match status" value="1"/>
</dbReference>
<comment type="similarity">
    <text evidence="1">Belongs to the N(4)/N(6)-methyltransferase family.</text>
</comment>
<feature type="domain" description="DNA methylase N-4/N-6" evidence="7">
    <location>
        <begin position="119"/>
        <end position="476"/>
    </location>
</feature>
<evidence type="ECO:0000256" key="5">
    <source>
        <dbReference type="ARBA" id="ARBA00022691"/>
    </source>
</evidence>
<dbReference type="InterPro" id="IPR029063">
    <property type="entry name" value="SAM-dependent_MTases_sf"/>
</dbReference>
<sequence>MTEIEKLTAGHPDTQSADIVADNIEALRALFPEAFTEGKIDFEVLKQCLGGTVDEREEKYGLNWHGKRRARQIALTPSTGTLLPCPEESVDWDTTQNLMIEGDNLEVLKLLQKSYAGKVKAIYIDPPYNTGKDFVYPDNFHDSVQNYLKLTGQIEGGAKVTSNAEASGRFHTDWLNMIYPRIKIAHSMLRADGVIFVSIDDSEVANLKTVLNEIFGEENFIDTIAVEMSTTSGPKTVNAQQGTIVKNVEFVHIYRKSAEFDRVNRTPLLDGIDSYDTHYSIWMNDDGTLASLSEKMEADPIVGEDIARYGLGGRGGFSVNSLNKLLSVSDSAKDFVERNLKSIARVDRPPVSAEGKSTPVGRWLEFEVDHRSYFLTTLANGTLQALMPLSLNYRMSDDYKPRFGRTVIRGDLWKGFHQDMGNVAKEGEIQFPNGKKPVRLIKQLVKWADSAKDGLILDFFAGSGTTGHSVMQLNSEDGGRRRFILVQLPEVIDTTNTDQKTAADLCDKLGKPRRISELTKERLRRAGRKISAEMPKGVELDTGFRVLKLGTSNITAWNPDVSDLEGTLLANAEHLVPGRTEADILTELLLKLGLDLCVPIDTKDIAGKSVHSVGAGALIVCLSDGITRETVEGLAQGIIAWWQALAPAGDTRVVFKDSAFADDVAKTNMAAILNQAGIKDMRSL</sequence>
<organism evidence="8 9">
    <name type="scientific">Rhodobacter lacus</name>
    <dbReference type="NCBI Taxonomy" id="1641972"/>
    <lineage>
        <taxon>Bacteria</taxon>
        <taxon>Pseudomonadati</taxon>
        <taxon>Pseudomonadota</taxon>
        <taxon>Alphaproteobacteria</taxon>
        <taxon>Rhodobacterales</taxon>
        <taxon>Rhodobacter group</taxon>
        <taxon>Rhodobacter</taxon>
    </lineage>
</organism>
<dbReference type="Proteomes" id="UP001597413">
    <property type="component" value="Unassembled WGS sequence"/>
</dbReference>
<evidence type="ECO:0000256" key="3">
    <source>
        <dbReference type="ARBA" id="ARBA00022603"/>
    </source>
</evidence>
<dbReference type="InterPro" id="IPR002941">
    <property type="entry name" value="DNA_methylase_N4/N6"/>
</dbReference>
<dbReference type="EC" id="2.1.1.72" evidence="2"/>
<keyword evidence="3 8" id="KW-0489">Methyltransferase</keyword>
<protein>
    <recommendedName>
        <fullName evidence="2">site-specific DNA-methyltransferase (adenine-specific)</fullName>
        <ecNumber evidence="2">2.1.1.72</ecNumber>
    </recommendedName>
</protein>
<dbReference type="GO" id="GO:0032259">
    <property type="term" value="P:methylation"/>
    <property type="evidence" value="ECO:0007669"/>
    <property type="project" value="UniProtKB-KW"/>
</dbReference>
<evidence type="ECO:0000256" key="2">
    <source>
        <dbReference type="ARBA" id="ARBA00011900"/>
    </source>
</evidence>
<comment type="catalytic activity">
    <reaction evidence="6">
        <text>a 2'-deoxyadenosine in DNA + S-adenosyl-L-methionine = an N(6)-methyl-2'-deoxyadenosine in DNA + S-adenosyl-L-homocysteine + H(+)</text>
        <dbReference type="Rhea" id="RHEA:15197"/>
        <dbReference type="Rhea" id="RHEA-COMP:12418"/>
        <dbReference type="Rhea" id="RHEA-COMP:12419"/>
        <dbReference type="ChEBI" id="CHEBI:15378"/>
        <dbReference type="ChEBI" id="CHEBI:57856"/>
        <dbReference type="ChEBI" id="CHEBI:59789"/>
        <dbReference type="ChEBI" id="CHEBI:90615"/>
        <dbReference type="ChEBI" id="CHEBI:90616"/>
        <dbReference type="EC" id="2.1.1.72"/>
    </reaction>
</comment>
<comment type="caution">
    <text evidence="8">The sequence shown here is derived from an EMBL/GenBank/DDBJ whole genome shotgun (WGS) entry which is preliminary data.</text>
</comment>
<keyword evidence="5" id="KW-0949">S-adenosyl-L-methionine</keyword>
<dbReference type="InterPro" id="IPR002052">
    <property type="entry name" value="DNA_methylase_N6_adenine_CS"/>
</dbReference>
<dbReference type="EMBL" id="JBHUIX010000011">
    <property type="protein sequence ID" value="MFD2174752.1"/>
    <property type="molecule type" value="Genomic_DNA"/>
</dbReference>
<dbReference type="PRINTS" id="PR00506">
    <property type="entry name" value="D21N6MTFRASE"/>
</dbReference>
<dbReference type="PROSITE" id="PS00092">
    <property type="entry name" value="N6_MTASE"/>
    <property type="match status" value="1"/>
</dbReference>
<evidence type="ECO:0000256" key="4">
    <source>
        <dbReference type="ARBA" id="ARBA00022679"/>
    </source>
</evidence>
<accession>A0ABW5A8Y7</accession>
<dbReference type="InterPro" id="IPR002295">
    <property type="entry name" value="N4/N6-MTase_EcoPI_Mod-like"/>
</dbReference>